<name>A6TJM8_ALKMQ</name>
<feature type="transmembrane region" description="Helical" evidence="1">
    <location>
        <begin position="78"/>
        <end position="98"/>
    </location>
</feature>
<protein>
    <submittedName>
        <fullName evidence="2">Uncharacterized protein</fullName>
    </submittedName>
</protein>
<reference evidence="3" key="1">
    <citation type="journal article" date="2016" name="Genome Announc.">
        <title>Complete genome sequence of Alkaliphilus metalliredigens strain QYMF, an alkaliphilic and metal-reducing bacterium isolated from borax-contaminated leachate ponds.</title>
        <authorList>
            <person name="Hwang C."/>
            <person name="Copeland A."/>
            <person name="Lucas S."/>
            <person name="Lapidus A."/>
            <person name="Barry K."/>
            <person name="Detter J.C."/>
            <person name="Glavina Del Rio T."/>
            <person name="Hammon N."/>
            <person name="Israni S."/>
            <person name="Dalin E."/>
            <person name="Tice H."/>
            <person name="Pitluck S."/>
            <person name="Chertkov O."/>
            <person name="Brettin T."/>
            <person name="Bruce D."/>
            <person name="Han C."/>
            <person name="Schmutz J."/>
            <person name="Larimer F."/>
            <person name="Land M.L."/>
            <person name="Hauser L."/>
            <person name="Kyrpides N."/>
            <person name="Mikhailova N."/>
            <person name="Ye Q."/>
            <person name="Zhou J."/>
            <person name="Richardson P."/>
            <person name="Fields M.W."/>
        </authorList>
    </citation>
    <scope>NUCLEOTIDE SEQUENCE [LARGE SCALE GENOMIC DNA]</scope>
    <source>
        <strain evidence="3">QYMF</strain>
    </source>
</reference>
<proteinExistence type="predicted"/>
<sequence length="126" mass="13890">MGIIAGIIAALLAYLLNKWALKGVGERGLIALVPFIEEAAKSGVAFLLKTSFIQAHFVFGCVEGVYDMMTSSKKIGKWAALASILSHSFFGGITYFVYTQTQALLLSIMAAWIFHSGWNWYITKYL</sequence>
<dbReference type="Proteomes" id="UP000001572">
    <property type="component" value="Chromosome"/>
</dbReference>
<dbReference type="HOGENOM" id="CLU_150612_0_0_9"/>
<dbReference type="OrthoDB" id="1683367at2"/>
<accession>A6TJM8</accession>
<evidence type="ECO:0000313" key="2">
    <source>
        <dbReference type="EMBL" id="ABR46396.1"/>
    </source>
</evidence>
<dbReference type="STRING" id="293826.Amet_0159"/>
<evidence type="ECO:0000313" key="3">
    <source>
        <dbReference type="Proteomes" id="UP000001572"/>
    </source>
</evidence>
<dbReference type="EMBL" id="CP000724">
    <property type="protein sequence ID" value="ABR46396.1"/>
    <property type="molecule type" value="Genomic_DNA"/>
</dbReference>
<dbReference type="AlphaFoldDB" id="A6TJM8"/>
<dbReference type="eggNOG" id="ENOG5032TN0">
    <property type="taxonomic scope" value="Bacteria"/>
</dbReference>
<feature type="transmembrane region" description="Helical" evidence="1">
    <location>
        <begin position="104"/>
        <end position="122"/>
    </location>
</feature>
<dbReference type="KEGG" id="amt:Amet_0159"/>
<dbReference type="RefSeq" id="WP_011971305.1">
    <property type="nucleotide sequence ID" value="NC_009633.1"/>
</dbReference>
<keyword evidence="3" id="KW-1185">Reference proteome</keyword>
<keyword evidence="1" id="KW-0812">Transmembrane</keyword>
<organism evidence="2 3">
    <name type="scientific">Alkaliphilus metalliredigens (strain QYMF)</name>
    <dbReference type="NCBI Taxonomy" id="293826"/>
    <lineage>
        <taxon>Bacteria</taxon>
        <taxon>Bacillati</taxon>
        <taxon>Bacillota</taxon>
        <taxon>Clostridia</taxon>
        <taxon>Peptostreptococcales</taxon>
        <taxon>Natronincolaceae</taxon>
        <taxon>Alkaliphilus</taxon>
    </lineage>
</organism>
<gene>
    <name evidence="2" type="ordered locus">Amet_0159</name>
</gene>
<keyword evidence="1" id="KW-0472">Membrane</keyword>
<evidence type="ECO:0000256" key="1">
    <source>
        <dbReference type="SAM" id="Phobius"/>
    </source>
</evidence>
<keyword evidence="1" id="KW-1133">Transmembrane helix</keyword>